<dbReference type="GO" id="GO:0016042">
    <property type="term" value="P:lipid catabolic process"/>
    <property type="evidence" value="ECO:0007669"/>
    <property type="project" value="InterPro"/>
</dbReference>
<dbReference type="Gene3D" id="3.40.50.1820">
    <property type="entry name" value="alpha/beta hydrolase"/>
    <property type="match status" value="2"/>
</dbReference>
<evidence type="ECO:0000313" key="2">
    <source>
        <dbReference type="EMBL" id="KCZ89753.1"/>
    </source>
</evidence>
<dbReference type="InterPro" id="IPR029058">
    <property type="entry name" value="AB_hydrolase_fold"/>
</dbReference>
<dbReference type="Pfam" id="PF03583">
    <property type="entry name" value="LIP"/>
    <property type="match status" value="1"/>
</dbReference>
<dbReference type="STRING" id="1280952.HJA_05862"/>
<dbReference type="PIRSF" id="PIRSF029171">
    <property type="entry name" value="Esterase_LipA"/>
    <property type="match status" value="1"/>
</dbReference>
<organism evidence="2 3">
    <name type="scientific">Hyphomonas jannaschiana VP2</name>
    <dbReference type="NCBI Taxonomy" id="1280952"/>
    <lineage>
        <taxon>Bacteria</taxon>
        <taxon>Pseudomonadati</taxon>
        <taxon>Pseudomonadota</taxon>
        <taxon>Alphaproteobacteria</taxon>
        <taxon>Hyphomonadales</taxon>
        <taxon>Hyphomonadaceae</taxon>
        <taxon>Hyphomonas</taxon>
    </lineage>
</organism>
<comment type="caution">
    <text evidence="2">The sequence shown here is derived from an EMBL/GenBank/DDBJ whole genome shotgun (WGS) entry which is preliminary data.</text>
</comment>
<dbReference type="AlphaFoldDB" id="A0A059FGX4"/>
<dbReference type="RefSeq" id="WP_035579426.1">
    <property type="nucleotide sequence ID" value="NZ_ARYJ01000003.1"/>
</dbReference>
<dbReference type="SUPFAM" id="SSF53474">
    <property type="entry name" value="alpha/beta-Hydrolases"/>
    <property type="match status" value="1"/>
</dbReference>
<evidence type="ECO:0008006" key="4">
    <source>
        <dbReference type="Google" id="ProtNLM"/>
    </source>
</evidence>
<keyword evidence="3" id="KW-1185">Reference proteome</keyword>
<feature type="signal peptide" evidence="1">
    <location>
        <begin position="1"/>
        <end position="29"/>
    </location>
</feature>
<proteinExistence type="predicted"/>
<name>A0A059FGX4_9PROT</name>
<dbReference type="eggNOG" id="COG1073">
    <property type="taxonomic scope" value="Bacteria"/>
</dbReference>
<evidence type="ECO:0000313" key="3">
    <source>
        <dbReference type="Proteomes" id="UP000024816"/>
    </source>
</evidence>
<evidence type="ECO:0000256" key="1">
    <source>
        <dbReference type="SAM" id="SignalP"/>
    </source>
</evidence>
<dbReference type="PANTHER" id="PTHR34853">
    <property type="match status" value="1"/>
</dbReference>
<dbReference type="Proteomes" id="UP000024816">
    <property type="component" value="Unassembled WGS sequence"/>
</dbReference>
<feature type="chain" id="PRO_5001572357" description="Secretory lipase" evidence="1">
    <location>
        <begin position="30"/>
        <end position="416"/>
    </location>
</feature>
<sequence length="416" mass="43928">MFSGNKYRKALVALALMGGAFIAPGCSTAEPVRFDVTDGRVSDFYVLNEEIPTTPGVLLRQEKLPEPFMIPGAAKAERILYSSASGVDKTPVTVSGALFVPEGDMPEGGWPVISFGHGTVGIADICAPSWAGRSWRDVAYISRWLSEGFAVVASDYQGIGTPGRHPYIDGLSGGYSIIDAARAIIGEGTDFSNQVVFVGQSQGGPAVLTASALAGDYAPDLNVLGTVATGAALIDVSLIADIGGTRPEIEDEPDPVSAVLLYMALALDGLPEPVSPETTLTEKALPVLELAKFHCVYALEYDTLMADLSMKDTLTPEGWKALAAQRDTLVPPPTGYTTPIFLGTGDMDIDAAPELQEAMYDMLCAGGAAVQHHIYKGFDHSTAVNESLKDSVPFVRRLMQGEPEPGTCKARPASLD</sequence>
<dbReference type="GO" id="GO:0004806">
    <property type="term" value="F:triacylglycerol lipase activity"/>
    <property type="evidence" value="ECO:0007669"/>
    <property type="project" value="InterPro"/>
</dbReference>
<gene>
    <name evidence="2" type="ORF">HJA_05862</name>
</gene>
<dbReference type="OrthoDB" id="9955at2"/>
<keyword evidence="1" id="KW-0732">Signal</keyword>
<protein>
    <recommendedName>
        <fullName evidence="4">Secretory lipase</fullName>
    </recommendedName>
</protein>
<dbReference type="InterPro" id="IPR005152">
    <property type="entry name" value="Lipase_secreted"/>
</dbReference>
<dbReference type="PANTHER" id="PTHR34853:SF1">
    <property type="entry name" value="LIPASE 5"/>
    <property type="match status" value="1"/>
</dbReference>
<dbReference type="EMBL" id="ARYJ01000003">
    <property type="protein sequence ID" value="KCZ89753.1"/>
    <property type="molecule type" value="Genomic_DNA"/>
</dbReference>
<reference evidence="2 3" key="1">
    <citation type="journal article" date="2014" name="Antonie Van Leeuwenhoek">
        <title>Hyphomonas beringensis sp. nov. and Hyphomonas chukchiensis sp. nov., isolated from surface seawater of the Bering Sea and Chukchi Sea.</title>
        <authorList>
            <person name="Li C."/>
            <person name="Lai Q."/>
            <person name="Li G."/>
            <person name="Dong C."/>
            <person name="Wang J."/>
            <person name="Liao Y."/>
            <person name="Shao Z."/>
        </authorList>
    </citation>
    <scope>NUCLEOTIDE SEQUENCE [LARGE SCALE GENOMIC DNA]</scope>
    <source>
        <strain evidence="2 3">VP2</strain>
    </source>
</reference>
<accession>A0A059FGX4</accession>
<dbReference type="PATRIC" id="fig|1280952.3.peg.1163"/>